<evidence type="ECO:0000313" key="1">
    <source>
        <dbReference type="EMBL" id="KAG5683048.1"/>
    </source>
</evidence>
<accession>A0A9J6CM69</accession>
<dbReference type="AlphaFoldDB" id="A0A9J6CM69"/>
<name>A0A9J6CM69_POLVA</name>
<dbReference type="EMBL" id="JADBJN010000001">
    <property type="protein sequence ID" value="KAG5683048.1"/>
    <property type="molecule type" value="Genomic_DNA"/>
</dbReference>
<organism evidence="1 2">
    <name type="scientific">Polypedilum vanderplanki</name>
    <name type="common">Sleeping chironomid midge</name>
    <dbReference type="NCBI Taxonomy" id="319348"/>
    <lineage>
        <taxon>Eukaryota</taxon>
        <taxon>Metazoa</taxon>
        <taxon>Ecdysozoa</taxon>
        <taxon>Arthropoda</taxon>
        <taxon>Hexapoda</taxon>
        <taxon>Insecta</taxon>
        <taxon>Pterygota</taxon>
        <taxon>Neoptera</taxon>
        <taxon>Endopterygota</taxon>
        <taxon>Diptera</taxon>
        <taxon>Nematocera</taxon>
        <taxon>Chironomoidea</taxon>
        <taxon>Chironomidae</taxon>
        <taxon>Chironominae</taxon>
        <taxon>Polypedilum</taxon>
        <taxon>Polypedilum</taxon>
    </lineage>
</organism>
<protein>
    <submittedName>
        <fullName evidence="1">Uncharacterized protein</fullName>
    </submittedName>
</protein>
<reference evidence="1" key="1">
    <citation type="submission" date="2021-03" db="EMBL/GenBank/DDBJ databases">
        <title>Chromosome level genome of the anhydrobiotic midge Polypedilum vanderplanki.</title>
        <authorList>
            <person name="Yoshida Y."/>
            <person name="Kikawada T."/>
            <person name="Gusev O."/>
        </authorList>
    </citation>
    <scope>NUCLEOTIDE SEQUENCE</scope>
    <source>
        <strain evidence="1">NIAS01</strain>
        <tissue evidence="1">Whole body or cell culture</tissue>
    </source>
</reference>
<comment type="caution">
    <text evidence="1">The sequence shown here is derived from an EMBL/GenBank/DDBJ whole genome shotgun (WGS) entry which is preliminary data.</text>
</comment>
<keyword evidence="2" id="KW-1185">Reference proteome</keyword>
<proteinExistence type="predicted"/>
<sequence length="88" mass="9766">MIVLLCISDARILRLANPSHCPVGHRLNRNGKCVPIPVIGSSSSLPTRTENEDVNWDYTDLILKPARCAPCEALDKRGKCNPIWNCQP</sequence>
<dbReference type="Proteomes" id="UP001107558">
    <property type="component" value="Chromosome 1"/>
</dbReference>
<evidence type="ECO:0000313" key="2">
    <source>
        <dbReference type="Proteomes" id="UP001107558"/>
    </source>
</evidence>
<gene>
    <name evidence="1" type="ORF">PVAND_012355</name>
</gene>